<dbReference type="EC" id="1.1.1.193" evidence="13"/>
<comment type="cofactor">
    <cofactor evidence="13 16">
        <name>Zn(2+)</name>
        <dbReference type="ChEBI" id="CHEBI:29105"/>
    </cofactor>
    <text evidence="13 16">Binds 1 zinc ion.</text>
</comment>
<dbReference type="PROSITE" id="PS00903">
    <property type="entry name" value="CYT_DCMP_DEAMINASES_1"/>
    <property type="match status" value="1"/>
</dbReference>
<name>A0A5A9XNW2_9BACT</name>
<organism evidence="18 19">
    <name type="scientific">Oryzomonas rubra</name>
    <dbReference type="NCBI Taxonomy" id="2509454"/>
    <lineage>
        <taxon>Bacteria</taxon>
        <taxon>Pseudomonadati</taxon>
        <taxon>Thermodesulfobacteriota</taxon>
        <taxon>Desulfuromonadia</taxon>
        <taxon>Geobacterales</taxon>
        <taxon>Geobacteraceae</taxon>
        <taxon>Oryzomonas</taxon>
    </lineage>
</organism>
<keyword evidence="8 13" id="KW-0378">Hydrolase</keyword>
<dbReference type="Pfam" id="PF01872">
    <property type="entry name" value="RibD_C"/>
    <property type="match status" value="1"/>
</dbReference>
<feature type="binding site" evidence="15">
    <location>
        <position position="209"/>
    </location>
    <ligand>
        <name>substrate</name>
    </ligand>
</feature>
<dbReference type="FunFam" id="3.40.140.10:FF:000025">
    <property type="entry name" value="Riboflavin biosynthesis protein RibD"/>
    <property type="match status" value="1"/>
</dbReference>
<evidence type="ECO:0000256" key="13">
    <source>
        <dbReference type="PIRNR" id="PIRNR006769"/>
    </source>
</evidence>
<dbReference type="Pfam" id="PF00383">
    <property type="entry name" value="dCMP_cyt_deam_1"/>
    <property type="match status" value="1"/>
</dbReference>
<evidence type="ECO:0000256" key="1">
    <source>
        <dbReference type="ARBA" id="ARBA00002151"/>
    </source>
</evidence>
<feature type="binding site" evidence="15">
    <location>
        <position position="172"/>
    </location>
    <ligand>
        <name>NADP(+)</name>
        <dbReference type="ChEBI" id="CHEBI:58349"/>
    </ligand>
</feature>
<dbReference type="PANTHER" id="PTHR38011">
    <property type="entry name" value="DIHYDROFOLATE REDUCTASE FAMILY PROTEIN (AFU_ORTHOLOGUE AFUA_8G06820)"/>
    <property type="match status" value="1"/>
</dbReference>
<dbReference type="SUPFAM" id="SSF53927">
    <property type="entry name" value="Cytidine deaminase-like"/>
    <property type="match status" value="1"/>
</dbReference>
<comment type="catalytic activity">
    <reaction evidence="13">
        <text>5-amino-6-(5-phospho-D-ribitylamino)uracil + NADP(+) = 5-amino-6-(5-phospho-D-ribosylamino)uracil + NADPH + H(+)</text>
        <dbReference type="Rhea" id="RHEA:17845"/>
        <dbReference type="ChEBI" id="CHEBI:15378"/>
        <dbReference type="ChEBI" id="CHEBI:57783"/>
        <dbReference type="ChEBI" id="CHEBI:58349"/>
        <dbReference type="ChEBI" id="CHEBI:58421"/>
        <dbReference type="ChEBI" id="CHEBI:58453"/>
        <dbReference type="EC" id="1.1.1.193"/>
    </reaction>
</comment>
<evidence type="ECO:0000256" key="7">
    <source>
        <dbReference type="ARBA" id="ARBA00022723"/>
    </source>
</evidence>
<feature type="active site" description="Proton donor" evidence="14">
    <location>
        <position position="54"/>
    </location>
</feature>
<gene>
    <name evidence="18" type="primary">ribD</name>
    <name evidence="18" type="ORF">ET418_02870</name>
</gene>
<dbReference type="InterPro" id="IPR016193">
    <property type="entry name" value="Cytidine_deaminase-like"/>
</dbReference>
<evidence type="ECO:0000313" key="18">
    <source>
        <dbReference type="EMBL" id="KAA0893928.1"/>
    </source>
</evidence>
<dbReference type="Proteomes" id="UP000324298">
    <property type="component" value="Unassembled WGS sequence"/>
</dbReference>
<evidence type="ECO:0000256" key="2">
    <source>
        <dbReference type="ARBA" id="ARBA00004882"/>
    </source>
</evidence>
<dbReference type="GO" id="GO:0008703">
    <property type="term" value="F:5-amino-6-(5-phosphoribosylamino)uracil reductase activity"/>
    <property type="evidence" value="ECO:0007669"/>
    <property type="project" value="UniProtKB-EC"/>
</dbReference>
<keyword evidence="6 13" id="KW-0686">Riboflavin biosynthesis</keyword>
<dbReference type="PIRSF" id="PIRSF006769">
    <property type="entry name" value="RibD"/>
    <property type="match status" value="1"/>
</dbReference>
<dbReference type="OrthoDB" id="9800865at2"/>
<dbReference type="UniPathway" id="UPA00275">
    <property type="reaction ID" value="UER00401"/>
</dbReference>
<feature type="binding site" evidence="15">
    <location>
        <position position="186"/>
    </location>
    <ligand>
        <name>substrate</name>
    </ligand>
</feature>
<evidence type="ECO:0000256" key="15">
    <source>
        <dbReference type="PIRSR" id="PIRSR006769-2"/>
    </source>
</evidence>
<feature type="binding site" evidence="15">
    <location>
        <position position="223"/>
    </location>
    <ligand>
        <name>NADP(+)</name>
        <dbReference type="ChEBI" id="CHEBI:58349"/>
    </ligand>
</feature>
<keyword evidence="7 13" id="KW-0479">Metal-binding</keyword>
<keyword evidence="10 13" id="KW-0521">NADP</keyword>
<feature type="binding site" evidence="16">
    <location>
        <position position="86"/>
    </location>
    <ligand>
        <name>Zn(2+)</name>
        <dbReference type="ChEBI" id="CHEBI:29105"/>
        <note>catalytic</note>
    </ligand>
</feature>
<feature type="binding site" evidence="16">
    <location>
        <position position="77"/>
    </location>
    <ligand>
        <name>Zn(2+)</name>
        <dbReference type="ChEBI" id="CHEBI:29105"/>
        <note>catalytic</note>
    </ligand>
</feature>
<dbReference type="NCBIfam" id="TIGR00227">
    <property type="entry name" value="ribD_Cterm"/>
    <property type="match status" value="1"/>
</dbReference>
<dbReference type="InterPro" id="IPR050765">
    <property type="entry name" value="Riboflavin_Biosynth_HTPR"/>
</dbReference>
<dbReference type="InterPro" id="IPR004794">
    <property type="entry name" value="Eubact_RibD"/>
</dbReference>
<dbReference type="InterPro" id="IPR002734">
    <property type="entry name" value="RibDG_C"/>
</dbReference>
<protein>
    <recommendedName>
        <fullName evidence="13">Riboflavin biosynthesis protein RibD</fullName>
    </recommendedName>
    <domain>
        <recommendedName>
            <fullName evidence="13">Diaminohydroxyphosphoribosylaminopyrimidine deaminase</fullName>
            <shortName evidence="13">DRAP deaminase</shortName>
            <ecNumber evidence="13">3.5.4.26</ecNumber>
        </recommendedName>
        <alternativeName>
            <fullName evidence="13">Riboflavin-specific deaminase</fullName>
        </alternativeName>
    </domain>
    <domain>
        <recommendedName>
            <fullName evidence="13">5-amino-6-(5-phosphoribosylamino)uracil reductase</fullName>
            <ecNumber evidence="13">1.1.1.193</ecNumber>
        </recommendedName>
        <alternativeName>
            <fullName evidence="13">HTP reductase</fullName>
        </alternativeName>
    </domain>
</protein>
<evidence type="ECO:0000313" key="19">
    <source>
        <dbReference type="Proteomes" id="UP000324298"/>
    </source>
</evidence>
<dbReference type="Gene3D" id="3.40.140.10">
    <property type="entry name" value="Cytidine Deaminase, domain 2"/>
    <property type="match status" value="1"/>
</dbReference>
<evidence type="ECO:0000256" key="6">
    <source>
        <dbReference type="ARBA" id="ARBA00022619"/>
    </source>
</evidence>
<dbReference type="AlphaFoldDB" id="A0A5A9XNW2"/>
<evidence type="ECO:0000256" key="16">
    <source>
        <dbReference type="PIRSR" id="PIRSR006769-3"/>
    </source>
</evidence>
<feature type="binding site" evidence="15">
    <location>
        <position position="170"/>
    </location>
    <ligand>
        <name>substrate</name>
    </ligand>
</feature>
<dbReference type="InterPro" id="IPR024072">
    <property type="entry name" value="DHFR-like_dom_sf"/>
</dbReference>
<comment type="similarity">
    <text evidence="4 13">In the N-terminal section; belongs to the cytidine and deoxycytidylate deaminase family.</text>
</comment>
<dbReference type="GO" id="GO:0009231">
    <property type="term" value="P:riboflavin biosynthetic process"/>
    <property type="evidence" value="ECO:0007669"/>
    <property type="project" value="UniProtKB-UniPathway"/>
</dbReference>
<dbReference type="GO" id="GO:0008835">
    <property type="term" value="F:diaminohydroxyphosphoribosylaminopyrimidine deaminase activity"/>
    <property type="evidence" value="ECO:0007669"/>
    <property type="project" value="UniProtKB-EC"/>
</dbReference>
<dbReference type="SUPFAM" id="SSF53597">
    <property type="entry name" value="Dihydrofolate reductase-like"/>
    <property type="match status" value="1"/>
</dbReference>
<evidence type="ECO:0000256" key="10">
    <source>
        <dbReference type="ARBA" id="ARBA00022857"/>
    </source>
</evidence>
<comment type="pathway">
    <text evidence="2 13">Cofactor biosynthesis; riboflavin biosynthesis; 5-amino-6-(D-ribitylamino)uracil from GTP: step 2/4.</text>
</comment>
<comment type="pathway">
    <text evidence="3 13">Cofactor biosynthesis; riboflavin biosynthesis; 5-amino-6-(D-ribitylamino)uracil from GTP: step 3/4.</text>
</comment>
<dbReference type="InterPro" id="IPR002125">
    <property type="entry name" value="CMP_dCMP_dom"/>
</dbReference>
<comment type="similarity">
    <text evidence="5 13">In the C-terminal section; belongs to the HTP reductase family.</text>
</comment>
<feature type="binding site" evidence="15">
    <location>
        <position position="202"/>
    </location>
    <ligand>
        <name>NADP(+)</name>
        <dbReference type="ChEBI" id="CHEBI:58349"/>
    </ligand>
</feature>
<evidence type="ECO:0000256" key="4">
    <source>
        <dbReference type="ARBA" id="ARBA00005259"/>
    </source>
</evidence>
<dbReference type="PANTHER" id="PTHR38011:SF7">
    <property type="entry name" value="2,5-DIAMINO-6-RIBOSYLAMINO-4(3H)-PYRIMIDINONE 5'-PHOSPHATE REDUCTASE"/>
    <property type="match status" value="1"/>
</dbReference>
<keyword evidence="9 13" id="KW-0862">Zinc</keyword>
<evidence type="ECO:0000256" key="3">
    <source>
        <dbReference type="ARBA" id="ARBA00004910"/>
    </source>
</evidence>
<feature type="binding site" evidence="15">
    <location>
        <position position="198"/>
    </location>
    <ligand>
        <name>NADP(+)</name>
        <dbReference type="ChEBI" id="CHEBI:58349"/>
    </ligand>
</feature>
<dbReference type="InterPro" id="IPR016192">
    <property type="entry name" value="APOBEC/CMP_deaminase_Zn-bd"/>
</dbReference>
<feature type="binding site" evidence="15">
    <location>
        <position position="294"/>
    </location>
    <ligand>
        <name>substrate</name>
    </ligand>
</feature>
<dbReference type="GO" id="GO:0050661">
    <property type="term" value="F:NADP binding"/>
    <property type="evidence" value="ECO:0007669"/>
    <property type="project" value="InterPro"/>
</dbReference>
<evidence type="ECO:0000256" key="8">
    <source>
        <dbReference type="ARBA" id="ARBA00022801"/>
    </source>
</evidence>
<keyword evidence="19" id="KW-1185">Reference proteome</keyword>
<feature type="domain" description="CMP/dCMP-type deaminase" evidence="17">
    <location>
        <begin position="3"/>
        <end position="125"/>
    </location>
</feature>
<evidence type="ECO:0000259" key="17">
    <source>
        <dbReference type="PROSITE" id="PS51747"/>
    </source>
</evidence>
<comment type="function">
    <text evidence="1 13">Converts 2,5-diamino-6-(ribosylamino)-4(3h)-pyrimidinone 5'-phosphate into 5-amino-6-(ribosylamino)-2,4(1h,3h)-pyrimidinedione 5'-phosphate.</text>
</comment>
<sequence>MSEQDQRHMKRALALARKGVGKTSPNPAVGCVVVKDGRVVGEGWHQKAGLPHAEVNALSMAGSEAQGADVFVTLEPCSHTGRTPPCAKALIAAGVRRVVAGMVDPNPQVAGKGFALLRKAGIIVEHGVMEAECRAINRPFIKHVTTGLPYVTYKCAMTLDGNIATVTGESQWISCLDSRRYTHRLRAAHDAIMVGVDTIIADNPHLTVRHVKGRSPLRIILDTRLRTPESVTVLSESMAHGTIIATTESNPRVHLRYTQQGATVIVCDEYDGRVSMVDLLQKLGKRGIQSILLEGGSRLAGEMLQNNAIDEFIFFLAPKIIGSDGFAPFTLRGITSMDQAIKLQFGQIAHSGQDIIVHAWPAEAACSPA</sequence>
<keyword evidence="12" id="KW-0511">Multifunctional enzyme</keyword>
<evidence type="ECO:0000256" key="12">
    <source>
        <dbReference type="ARBA" id="ARBA00023268"/>
    </source>
</evidence>
<dbReference type="NCBIfam" id="TIGR00326">
    <property type="entry name" value="eubact_ribD"/>
    <property type="match status" value="1"/>
</dbReference>
<comment type="caution">
    <text evidence="18">The sequence shown here is derived from an EMBL/GenBank/DDBJ whole genome shotgun (WGS) entry which is preliminary data.</text>
</comment>
<evidence type="ECO:0000256" key="14">
    <source>
        <dbReference type="PIRSR" id="PIRSR006769-1"/>
    </source>
</evidence>
<dbReference type="EC" id="3.5.4.26" evidence="13"/>
<dbReference type="CDD" id="cd01284">
    <property type="entry name" value="Riboflavin_deaminase-reductase"/>
    <property type="match status" value="1"/>
</dbReference>
<reference evidence="18 19" key="1">
    <citation type="submission" date="2019-04" db="EMBL/GenBank/DDBJ databases">
        <title>Geobacter ruber sp. nov., ferric-reducing bacteria isolated from paddy soil.</title>
        <authorList>
            <person name="Xu Z."/>
            <person name="Masuda Y."/>
            <person name="Itoh H."/>
            <person name="Senoo K."/>
        </authorList>
    </citation>
    <scope>NUCLEOTIDE SEQUENCE [LARGE SCALE GENOMIC DNA]</scope>
    <source>
        <strain evidence="18 19">Red88</strain>
    </source>
</reference>
<dbReference type="Gene3D" id="3.40.430.10">
    <property type="entry name" value="Dihydrofolate Reductase, subunit A"/>
    <property type="match status" value="1"/>
</dbReference>
<evidence type="ECO:0000256" key="9">
    <source>
        <dbReference type="ARBA" id="ARBA00022833"/>
    </source>
</evidence>
<evidence type="ECO:0000256" key="11">
    <source>
        <dbReference type="ARBA" id="ARBA00023002"/>
    </source>
</evidence>
<comment type="catalytic activity">
    <reaction evidence="13">
        <text>2,5-diamino-6-hydroxy-4-(5-phosphoribosylamino)-pyrimidine + H2O + H(+) = 5-amino-6-(5-phospho-D-ribosylamino)uracil + NH4(+)</text>
        <dbReference type="Rhea" id="RHEA:21868"/>
        <dbReference type="ChEBI" id="CHEBI:15377"/>
        <dbReference type="ChEBI" id="CHEBI:15378"/>
        <dbReference type="ChEBI" id="CHEBI:28938"/>
        <dbReference type="ChEBI" id="CHEBI:58453"/>
        <dbReference type="ChEBI" id="CHEBI:58614"/>
        <dbReference type="EC" id="3.5.4.26"/>
    </reaction>
</comment>
<dbReference type="EMBL" id="SRSD01000002">
    <property type="protein sequence ID" value="KAA0893928.1"/>
    <property type="molecule type" value="Genomic_DNA"/>
</dbReference>
<dbReference type="PROSITE" id="PS51747">
    <property type="entry name" value="CYT_DCMP_DEAMINASES_2"/>
    <property type="match status" value="1"/>
</dbReference>
<feature type="binding site" evidence="15">
    <location>
        <position position="156"/>
    </location>
    <ligand>
        <name>NADP(+)</name>
        <dbReference type="ChEBI" id="CHEBI:58349"/>
    </ligand>
</feature>
<dbReference type="InterPro" id="IPR011549">
    <property type="entry name" value="RibD_C"/>
</dbReference>
<dbReference type="RefSeq" id="WP_149306087.1">
    <property type="nucleotide sequence ID" value="NZ_SRSD01000002.1"/>
</dbReference>
<feature type="binding site" evidence="16">
    <location>
        <position position="52"/>
    </location>
    <ligand>
        <name>Zn(2+)</name>
        <dbReference type="ChEBI" id="CHEBI:29105"/>
        <note>catalytic</note>
    </ligand>
</feature>
<dbReference type="GO" id="GO:0008270">
    <property type="term" value="F:zinc ion binding"/>
    <property type="evidence" value="ECO:0007669"/>
    <property type="project" value="InterPro"/>
</dbReference>
<feature type="binding site" evidence="15">
    <location>
        <position position="206"/>
    </location>
    <ligand>
        <name>substrate</name>
    </ligand>
</feature>
<keyword evidence="11 13" id="KW-0560">Oxidoreductase</keyword>
<accession>A0A5A9XNW2</accession>
<proteinExistence type="inferred from homology"/>
<evidence type="ECO:0000256" key="5">
    <source>
        <dbReference type="ARBA" id="ARBA00007417"/>
    </source>
</evidence>